<evidence type="ECO:0000256" key="1">
    <source>
        <dbReference type="SAM" id="MobiDB-lite"/>
    </source>
</evidence>
<dbReference type="Proteomes" id="UP001498398">
    <property type="component" value="Unassembled WGS sequence"/>
</dbReference>
<feature type="compositionally biased region" description="Pro residues" evidence="1">
    <location>
        <begin position="48"/>
        <end position="62"/>
    </location>
</feature>
<name>A0ABR1JIA1_9AGAR</name>
<dbReference type="EMBL" id="JBANRG010000014">
    <property type="protein sequence ID" value="KAK7460833.1"/>
    <property type="molecule type" value="Genomic_DNA"/>
</dbReference>
<accession>A0ABR1JIA1</accession>
<reference evidence="2 3" key="1">
    <citation type="submission" date="2024-01" db="EMBL/GenBank/DDBJ databases">
        <title>A draft genome for the cacao thread blight pathogen Marasmiellus scandens.</title>
        <authorList>
            <person name="Baruah I.K."/>
            <person name="Leung J."/>
            <person name="Bukari Y."/>
            <person name="Amoako-Attah I."/>
            <person name="Meinhardt L.W."/>
            <person name="Bailey B.A."/>
            <person name="Cohen S.P."/>
        </authorList>
    </citation>
    <scope>NUCLEOTIDE SEQUENCE [LARGE SCALE GENOMIC DNA]</scope>
    <source>
        <strain evidence="2 3">GH-19</strain>
    </source>
</reference>
<feature type="region of interest" description="Disordered" evidence="1">
    <location>
        <begin position="43"/>
        <end position="62"/>
    </location>
</feature>
<protein>
    <submittedName>
        <fullName evidence="2">Uncharacterized protein</fullName>
    </submittedName>
</protein>
<sequence>MAQYPFRHSTYYTRDDLEFISELPPMNSQEDMLQELQTYHRRGTLYDPPSPSFGPYLDPSPPPLRNRITRIFKKLKNKFRNGLKKLRGGREYRNSY</sequence>
<evidence type="ECO:0000313" key="2">
    <source>
        <dbReference type="EMBL" id="KAK7460833.1"/>
    </source>
</evidence>
<organism evidence="2 3">
    <name type="scientific">Marasmiellus scandens</name>
    <dbReference type="NCBI Taxonomy" id="2682957"/>
    <lineage>
        <taxon>Eukaryota</taxon>
        <taxon>Fungi</taxon>
        <taxon>Dikarya</taxon>
        <taxon>Basidiomycota</taxon>
        <taxon>Agaricomycotina</taxon>
        <taxon>Agaricomycetes</taxon>
        <taxon>Agaricomycetidae</taxon>
        <taxon>Agaricales</taxon>
        <taxon>Marasmiineae</taxon>
        <taxon>Omphalotaceae</taxon>
        <taxon>Marasmiellus</taxon>
    </lineage>
</organism>
<comment type="caution">
    <text evidence="2">The sequence shown here is derived from an EMBL/GenBank/DDBJ whole genome shotgun (WGS) entry which is preliminary data.</text>
</comment>
<proteinExistence type="predicted"/>
<evidence type="ECO:0000313" key="3">
    <source>
        <dbReference type="Proteomes" id="UP001498398"/>
    </source>
</evidence>
<keyword evidence="3" id="KW-1185">Reference proteome</keyword>
<gene>
    <name evidence="2" type="ORF">VKT23_008762</name>
</gene>